<dbReference type="GO" id="GO:0005975">
    <property type="term" value="P:carbohydrate metabolic process"/>
    <property type="evidence" value="ECO:0007669"/>
    <property type="project" value="InterPro"/>
</dbReference>
<sequence length="237" mass="26844">MIKFNCDLAEGGKYDERLMPLISFCNIACGGHFGNKQTVVEAVQLAIKNNVKIGAHPSYPDVENFGRKKMDMSLKNLRKSLKTQILLVKDTVERLGEKLHHIKPHGALYNELKYDKEKSLMMIDLVKEIDDKLVLFVPPKSAIEEGAKNEIKTLIEGFADRAYEEDLSLVSRGKTGAVLHDKNQILEKVKMMGFEDKIITINGVILNQKIDTICIHSDTENSVEILEYLYSSLHKKQ</sequence>
<dbReference type="SUPFAM" id="SSF88713">
    <property type="entry name" value="Glycoside hydrolase/deacetylase"/>
    <property type="match status" value="1"/>
</dbReference>
<reference evidence="1 2" key="1">
    <citation type="submission" date="2018-06" db="EMBL/GenBank/DDBJ databases">
        <title>Genomic Encyclopedia of Archaeal and Bacterial Type Strains, Phase II (KMG-II): from individual species to whole genera.</title>
        <authorList>
            <person name="Goeker M."/>
        </authorList>
    </citation>
    <scope>NUCLEOTIDE SEQUENCE [LARGE SCALE GENOMIC DNA]</scope>
    <source>
        <strain evidence="1 2">DSM 15361</strain>
    </source>
</reference>
<proteinExistence type="predicted"/>
<protein>
    <submittedName>
        <fullName evidence="1">UPF0271 protein</fullName>
    </submittedName>
</protein>
<gene>
    <name evidence="1" type="ORF">LX95_02331</name>
</gene>
<name>A0A2W7HZ21_9FLAO</name>
<evidence type="ECO:0000313" key="1">
    <source>
        <dbReference type="EMBL" id="PZW39189.1"/>
    </source>
</evidence>
<dbReference type="Pfam" id="PF03746">
    <property type="entry name" value="LamB_YcsF"/>
    <property type="match status" value="1"/>
</dbReference>
<evidence type="ECO:0000313" key="2">
    <source>
        <dbReference type="Proteomes" id="UP000249542"/>
    </source>
</evidence>
<dbReference type="PANTHER" id="PTHR30292:SF0">
    <property type="entry name" value="5-OXOPROLINASE SUBUNIT A"/>
    <property type="match status" value="1"/>
</dbReference>
<dbReference type="CDD" id="cd10801">
    <property type="entry name" value="LamB_YcsF_like_1"/>
    <property type="match status" value="1"/>
</dbReference>
<comment type="caution">
    <text evidence="1">The sequence shown here is derived from an EMBL/GenBank/DDBJ whole genome shotgun (WGS) entry which is preliminary data.</text>
</comment>
<dbReference type="RefSeq" id="WP_111541608.1">
    <property type="nucleotide sequence ID" value="NZ_QKYV01000006.1"/>
</dbReference>
<organism evidence="1 2">
    <name type="scientific">Mesonia algae</name>
    <dbReference type="NCBI Taxonomy" id="213248"/>
    <lineage>
        <taxon>Bacteria</taxon>
        <taxon>Pseudomonadati</taxon>
        <taxon>Bacteroidota</taxon>
        <taxon>Flavobacteriia</taxon>
        <taxon>Flavobacteriales</taxon>
        <taxon>Flavobacteriaceae</taxon>
        <taxon>Mesonia</taxon>
    </lineage>
</organism>
<dbReference type="AlphaFoldDB" id="A0A2W7HZ21"/>
<keyword evidence="2" id="KW-1185">Reference proteome</keyword>
<dbReference type="Gene3D" id="3.20.20.370">
    <property type="entry name" value="Glycoside hydrolase/deacetylase"/>
    <property type="match status" value="1"/>
</dbReference>
<dbReference type="NCBIfam" id="NF003816">
    <property type="entry name" value="PRK05406.1-5"/>
    <property type="match status" value="1"/>
</dbReference>
<dbReference type="InterPro" id="IPR011330">
    <property type="entry name" value="Glyco_hydro/deAcase_b/a-brl"/>
</dbReference>
<dbReference type="Proteomes" id="UP000249542">
    <property type="component" value="Unassembled WGS sequence"/>
</dbReference>
<dbReference type="PANTHER" id="PTHR30292">
    <property type="entry name" value="UNCHARACTERIZED PROTEIN YBGL-RELATED"/>
    <property type="match status" value="1"/>
</dbReference>
<dbReference type="InterPro" id="IPR005501">
    <property type="entry name" value="LamB/YcsF/PxpA-like"/>
</dbReference>
<dbReference type="EMBL" id="QKYV01000006">
    <property type="protein sequence ID" value="PZW39189.1"/>
    <property type="molecule type" value="Genomic_DNA"/>
</dbReference>
<accession>A0A2W7HZ21</accession>